<feature type="non-terminal residue" evidence="2">
    <location>
        <position position="1"/>
    </location>
</feature>
<gene>
    <name evidence="2" type="ORF">LCGC14_1843590</name>
</gene>
<evidence type="ECO:0000256" key="1">
    <source>
        <dbReference type="SAM" id="Phobius"/>
    </source>
</evidence>
<keyword evidence="1" id="KW-0472">Membrane</keyword>
<dbReference type="NCBIfam" id="NF032893">
    <property type="entry name" value="tail-700"/>
    <property type="match status" value="1"/>
</dbReference>
<reference evidence="2" key="1">
    <citation type="journal article" date="2015" name="Nature">
        <title>Complex archaea that bridge the gap between prokaryotes and eukaryotes.</title>
        <authorList>
            <person name="Spang A."/>
            <person name="Saw J.H."/>
            <person name="Jorgensen S.L."/>
            <person name="Zaremba-Niedzwiedzka K."/>
            <person name="Martijn J."/>
            <person name="Lind A.E."/>
            <person name="van Eijk R."/>
            <person name="Schleper C."/>
            <person name="Guy L."/>
            <person name="Ettema T.J."/>
        </authorList>
    </citation>
    <scope>NUCLEOTIDE SEQUENCE</scope>
</reference>
<keyword evidence="1" id="KW-0812">Transmembrane</keyword>
<organism evidence="2">
    <name type="scientific">marine sediment metagenome</name>
    <dbReference type="NCBI Taxonomy" id="412755"/>
    <lineage>
        <taxon>unclassified sequences</taxon>
        <taxon>metagenomes</taxon>
        <taxon>ecological metagenomes</taxon>
    </lineage>
</organism>
<sequence>QFMQYPQHLYALMISNFYRAVKGGQIERSEARKLLLGLFGTHMVAGGLLSITLQPVKWAIGAVLMAFGDEGEDTLKGAISGENADRMMTKLMTELFGSEIGTMFAKGVPTLVGADVSQRMSLGTVYFLDFRGNNAESWWGSLILGLGGASVNLVTNFGRGMQQFGRGNYQKAIEMASPKILRDVIRAQRYWSEGLVNNAGDTVIASEGLSPVDLFLQALGIQPIKASKFYGGQASIKDKEIYFREKKSDILKDFREAVGNPTAMAAVMRNVAEFNRRNPAIHITRSALIQSVTGQKKREARYRRYGANIDEKAATQFAQEADPYR</sequence>
<name>A0A0F9H0R2_9ZZZZ</name>
<protein>
    <submittedName>
        <fullName evidence="2">Uncharacterized protein</fullName>
    </submittedName>
</protein>
<keyword evidence="1" id="KW-1133">Transmembrane helix</keyword>
<feature type="transmembrane region" description="Helical" evidence="1">
    <location>
        <begin position="34"/>
        <end position="53"/>
    </location>
</feature>
<accession>A0A0F9H0R2</accession>
<proteinExistence type="predicted"/>
<evidence type="ECO:0000313" key="2">
    <source>
        <dbReference type="EMBL" id="KKL96526.1"/>
    </source>
</evidence>
<comment type="caution">
    <text evidence="2">The sequence shown here is derived from an EMBL/GenBank/DDBJ whole genome shotgun (WGS) entry which is preliminary data.</text>
</comment>
<dbReference type="EMBL" id="LAZR01018409">
    <property type="protein sequence ID" value="KKL96526.1"/>
    <property type="molecule type" value="Genomic_DNA"/>
</dbReference>
<dbReference type="AlphaFoldDB" id="A0A0F9H0R2"/>